<dbReference type="AlphaFoldDB" id="A0AAW1IAH6"/>
<dbReference type="SUPFAM" id="SSF57903">
    <property type="entry name" value="FYVE/PHD zinc finger"/>
    <property type="match status" value="1"/>
</dbReference>
<evidence type="ECO:0000313" key="1">
    <source>
        <dbReference type="EMBL" id="KAK9686174.1"/>
    </source>
</evidence>
<dbReference type="Proteomes" id="UP001458880">
    <property type="component" value="Unassembled WGS sequence"/>
</dbReference>
<comment type="caution">
    <text evidence="1">The sequence shown here is derived from an EMBL/GenBank/DDBJ whole genome shotgun (WGS) entry which is preliminary data.</text>
</comment>
<dbReference type="EMBL" id="JASPKY010000725">
    <property type="protein sequence ID" value="KAK9686174.1"/>
    <property type="molecule type" value="Genomic_DNA"/>
</dbReference>
<keyword evidence="2" id="KW-1185">Reference proteome</keyword>
<name>A0AAW1IAH6_POPJA</name>
<reference evidence="1 2" key="1">
    <citation type="journal article" date="2024" name="BMC Genomics">
        <title>De novo assembly and annotation of Popillia japonica's genome with initial clues to its potential as an invasive pest.</title>
        <authorList>
            <person name="Cucini C."/>
            <person name="Boschi S."/>
            <person name="Funari R."/>
            <person name="Cardaioli E."/>
            <person name="Iannotti N."/>
            <person name="Marturano G."/>
            <person name="Paoli F."/>
            <person name="Bruttini M."/>
            <person name="Carapelli A."/>
            <person name="Frati F."/>
            <person name="Nardi F."/>
        </authorList>
    </citation>
    <scope>NUCLEOTIDE SEQUENCE [LARGE SCALE GENOMIC DNA]</scope>
    <source>
        <strain evidence="1">DMR45628</strain>
    </source>
</reference>
<organism evidence="1 2">
    <name type="scientific">Popillia japonica</name>
    <name type="common">Japanese beetle</name>
    <dbReference type="NCBI Taxonomy" id="7064"/>
    <lineage>
        <taxon>Eukaryota</taxon>
        <taxon>Metazoa</taxon>
        <taxon>Ecdysozoa</taxon>
        <taxon>Arthropoda</taxon>
        <taxon>Hexapoda</taxon>
        <taxon>Insecta</taxon>
        <taxon>Pterygota</taxon>
        <taxon>Neoptera</taxon>
        <taxon>Endopterygota</taxon>
        <taxon>Coleoptera</taxon>
        <taxon>Polyphaga</taxon>
        <taxon>Scarabaeiformia</taxon>
        <taxon>Scarabaeidae</taxon>
        <taxon>Rutelinae</taxon>
        <taxon>Popillia</taxon>
    </lineage>
</organism>
<accession>A0AAW1IAH6</accession>
<gene>
    <name evidence="1" type="ORF">QE152_g37384</name>
</gene>
<proteinExistence type="predicted"/>
<protein>
    <recommendedName>
        <fullName evidence="3">Phorbol-ester/DAG-type domain-containing protein</fullName>
    </recommendedName>
</protein>
<sequence length="108" mass="12226">MSSQCVTCQGNLIVENEIICDFCRGSVHTTCSGLSKREKRKNNIIIFKLPELESGGRDEQLASDKESIQTILGTLELVLNCRSWNLEVETSNLLLIRNQSKPFLEPWN</sequence>
<evidence type="ECO:0008006" key="3">
    <source>
        <dbReference type="Google" id="ProtNLM"/>
    </source>
</evidence>
<dbReference type="InterPro" id="IPR011011">
    <property type="entry name" value="Znf_FYVE_PHD"/>
</dbReference>
<evidence type="ECO:0000313" key="2">
    <source>
        <dbReference type="Proteomes" id="UP001458880"/>
    </source>
</evidence>